<feature type="region of interest" description="Disordered" evidence="4">
    <location>
        <begin position="1"/>
        <end position="26"/>
    </location>
</feature>
<feature type="region of interest" description="Disordered" evidence="4">
    <location>
        <begin position="268"/>
        <end position="301"/>
    </location>
</feature>
<comment type="caution">
    <text evidence="6">The sequence shown here is derived from an EMBL/GenBank/DDBJ whole genome shotgun (WGS) entry which is preliminary data.</text>
</comment>
<protein>
    <submittedName>
        <fullName evidence="6">Vitamin B12 import ATP-binding protein BtuD</fullName>
    </submittedName>
</protein>
<dbReference type="AlphaFoldDB" id="A0A7V8V0V9"/>
<dbReference type="InterPro" id="IPR003439">
    <property type="entry name" value="ABC_transporter-like_ATP-bd"/>
</dbReference>
<dbReference type="Proteomes" id="UP000551616">
    <property type="component" value="Unassembled WGS sequence"/>
</dbReference>
<dbReference type="SUPFAM" id="SSF52540">
    <property type="entry name" value="P-loop containing nucleoside triphosphate hydrolases"/>
    <property type="match status" value="1"/>
</dbReference>
<accession>A0A7V8V0V9</accession>
<keyword evidence="2" id="KW-0547">Nucleotide-binding</keyword>
<dbReference type="CDD" id="cd03293">
    <property type="entry name" value="ABC_NrtD_SsuB_transporters"/>
    <property type="match status" value="1"/>
</dbReference>
<evidence type="ECO:0000256" key="1">
    <source>
        <dbReference type="ARBA" id="ARBA00022448"/>
    </source>
</evidence>
<dbReference type="EMBL" id="JABRWO010000001">
    <property type="protein sequence ID" value="MBA2112878.1"/>
    <property type="molecule type" value="Genomic_DNA"/>
</dbReference>
<gene>
    <name evidence="6" type="primary">btuD_1</name>
    <name evidence="6" type="ORF">HOV93_00190</name>
</gene>
<dbReference type="Pfam" id="PF00005">
    <property type="entry name" value="ABC_tran"/>
    <property type="match status" value="1"/>
</dbReference>
<organism evidence="6 7">
    <name type="scientific">Bremerella alba</name>
    <dbReference type="NCBI Taxonomy" id="980252"/>
    <lineage>
        <taxon>Bacteria</taxon>
        <taxon>Pseudomonadati</taxon>
        <taxon>Planctomycetota</taxon>
        <taxon>Planctomycetia</taxon>
        <taxon>Pirellulales</taxon>
        <taxon>Pirellulaceae</taxon>
        <taxon>Bremerella</taxon>
    </lineage>
</organism>
<dbReference type="InterPro" id="IPR003593">
    <property type="entry name" value="AAA+_ATPase"/>
</dbReference>
<evidence type="ECO:0000259" key="5">
    <source>
        <dbReference type="PROSITE" id="PS50893"/>
    </source>
</evidence>
<dbReference type="PANTHER" id="PTHR42788:SF13">
    <property type="entry name" value="ALIPHATIC SULFONATES IMPORT ATP-BINDING PROTEIN SSUB"/>
    <property type="match status" value="1"/>
</dbReference>
<keyword evidence="3 6" id="KW-0067">ATP-binding</keyword>
<sequence>MRGNQQVVPEQIPQPDSPSDRASWGGNGVEIDNCSKSFLVGQEKVDVLRGISLRIEPGEFFCFVGGSGCGKSTLLKMIAGLEQPTAGNISVGGHTISGPGLDRGMVFQEHRLLPWLTVQQNIDFGLRESIKQNRKAIVAEHIQLVGLCGFENAYPRQLSGGMAQRVGLARALVNCPEVLLLDEPLGALDALTRQQMQHEILRIWKAEKTTMVLVTHDIDEAIFLADRIAVIGNRPGEVRELVQVELPRPRSRGDRGFDQLRQQLWDSIFRPSSKTPEPSDQSALATPIATEQEEVSEYLVK</sequence>
<keyword evidence="1" id="KW-0813">Transport</keyword>
<dbReference type="InterPro" id="IPR017871">
    <property type="entry name" value="ABC_transporter-like_CS"/>
</dbReference>
<feature type="compositionally biased region" description="Polar residues" evidence="4">
    <location>
        <begin position="268"/>
        <end position="284"/>
    </location>
</feature>
<evidence type="ECO:0000313" key="6">
    <source>
        <dbReference type="EMBL" id="MBA2112878.1"/>
    </source>
</evidence>
<dbReference type="SMART" id="SM00382">
    <property type="entry name" value="AAA"/>
    <property type="match status" value="1"/>
</dbReference>
<dbReference type="PROSITE" id="PS50893">
    <property type="entry name" value="ABC_TRANSPORTER_2"/>
    <property type="match status" value="1"/>
</dbReference>
<dbReference type="RefSeq" id="WP_207394416.1">
    <property type="nucleotide sequence ID" value="NZ_JABRWO010000001.1"/>
</dbReference>
<evidence type="ECO:0000313" key="7">
    <source>
        <dbReference type="Proteomes" id="UP000551616"/>
    </source>
</evidence>
<evidence type="ECO:0000256" key="2">
    <source>
        <dbReference type="ARBA" id="ARBA00022741"/>
    </source>
</evidence>
<dbReference type="InterPro" id="IPR050166">
    <property type="entry name" value="ABC_transporter_ATP-bind"/>
</dbReference>
<dbReference type="GO" id="GO:0005524">
    <property type="term" value="F:ATP binding"/>
    <property type="evidence" value="ECO:0007669"/>
    <property type="project" value="UniProtKB-KW"/>
</dbReference>
<feature type="domain" description="ABC transporter" evidence="5">
    <location>
        <begin position="29"/>
        <end position="258"/>
    </location>
</feature>
<dbReference type="GO" id="GO:0016887">
    <property type="term" value="F:ATP hydrolysis activity"/>
    <property type="evidence" value="ECO:0007669"/>
    <property type="project" value="InterPro"/>
</dbReference>
<dbReference type="Gene3D" id="3.40.50.300">
    <property type="entry name" value="P-loop containing nucleotide triphosphate hydrolases"/>
    <property type="match status" value="1"/>
</dbReference>
<proteinExistence type="predicted"/>
<dbReference type="PROSITE" id="PS00211">
    <property type="entry name" value="ABC_TRANSPORTER_1"/>
    <property type="match status" value="1"/>
</dbReference>
<evidence type="ECO:0000256" key="4">
    <source>
        <dbReference type="SAM" id="MobiDB-lite"/>
    </source>
</evidence>
<dbReference type="PANTHER" id="PTHR42788">
    <property type="entry name" value="TAURINE IMPORT ATP-BINDING PROTEIN-RELATED"/>
    <property type="match status" value="1"/>
</dbReference>
<feature type="compositionally biased region" description="Acidic residues" evidence="4">
    <location>
        <begin position="291"/>
        <end position="301"/>
    </location>
</feature>
<reference evidence="6 7" key="1">
    <citation type="submission" date="2020-05" db="EMBL/GenBank/DDBJ databases">
        <title>Bremerella alba sp. nov., a novel planctomycete isolated from the surface of the macroalga Fucus spiralis.</title>
        <authorList>
            <person name="Godinho O."/>
            <person name="Botelho R."/>
            <person name="Albuquerque L."/>
            <person name="Wiegand S."/>
            <person name="Da Costa M.S."/>
            <person name="Lobo-Da-Cunha A."/>
            <person name="Jogler C."/>
            <person name="Lage O.M."/>
        </authorList>
    </citation>
    <scope>NUCLEOTIDE SEQUENCE [LARGE SCALE GENOMIC DNA]</scope>
    <source>
        <strain evidence="6 7">FF15</strain>
    </source>
</reference>
<dbReference type="InterPro" id="IPR027417">
    <property type="entry name" value="P-loop_NTPase"/>
</dbReference>
<evidence type="ECO:0000256" key="3">
    <source>
        <dbReference type="ARBA" id="ARBA00022840"/>
    </source>
</evidence>
<keyword evidence="7" id="KW-1185">Reference proteome</keyword>
<name>A0A7V8V0V9_9BACT</name>